<dbReference type="GO" id="GO:0000981">
    <property type="term" value="F:DNA-binding transcription factor activity, RNA polymerase II-specific"/>
    <property type="evidence" value="ECO:0007669"/>
    <property type="project" value="UniProtKB-UniRule"/>
</dbReference>
<comment type="function">
    <text evidence="10">Transcription factor.</text>
</comment>
<keyword evidence="4 8" id="KW-0371">Homeobox</keyword>
<dbReference type="InterPro" id="IPR001356">
    <property type="entry name" value="HD"/>
</dbReference>
<dbReference type="InterPro" id="IPR045224">
    <property type="entry name" value="HDZip_class_I_plant"/>
</dbReference>
<keyword evidence="13" id="KW-1185">Reference proteome</keyword>
<reference evidence="12" key="1">
    <citation type="submission" date="2022-03" db="EMBL/GenBank/DDBJ databases">
        <title>A functionally conserved STORR gene fusion in Papaver species that diverged 16.8 million years ago.</title>
        <authorList>
            <person name="Catania T."/>
        </authorList>
    </citation>
    <scope>NUCLEOTIDE SEQUENCE</scope>
    <source>
        <strain evidence="12">S-191538</strain>
    </source>
</reference>
<dbReference type="Pfam" id="PF00046">
    <property type="entry name" value="Homeodomain"/>
    <property type="match status" value="1"/>
</dbReference>
<evidence type="ECO:0000256" key="2">
    <source>
        <dbReference type="ARBA" id="ARBA00023015"/>
    </source>
</evidence>
<keyword evidence="2 10" id="KW-0805">Transcription regulation</keyword>
<protein>
    <recommendedName>
        <fullName evidence="10">Homeobox-leucine zipper protein</fullName>
    </recommendedName>
    <alternativeName>
        <fullName evidence="10">HD-ZIP protein</fullName>
    </alternativeName>
    <alternativeName>
        <fullName evidence="10">Homeodomain transcription factor</fullName>
    </alternativeName>
</protein>
<evidence type="ECO:0000256" key="7">
    <source>
        <dbReference type="ARBA" id="ARBA00025748"/>
    </source>
</evidence>
<evidence type="ECO:0000256" key="8">
    <source>
        <dbReference type="PROSITE-ProRule" id="PRU00108"/>
    </source>
</evidence>
<organism evidence="12 13">
    <name type="scientific">Papaver nudicaule</name>
    <name type="common">Iceland poppy</name>
    <dbReference type="NCBI Taxonomy" id="74823"/>
    <lineage>
        <taxon>Eukaryota</taxon>
        <taxon>Viridiplantae</taxon>
        <taxon>Streptophyta</taxon>
        <taxon>Embryophyta</taxon>
        <taxon>Tracheophyta</taxon>
        <taxon>Spermatophyta</taxon>
        <taxon>Magnoliopsida</taxon>
        <taxon>Ranunculales</taxon>
        <taxon>Papaveraceae</taxon>
        <taxon>Papaveroideae</taxon>
        <taxon>Papaver</taxon>
    </lineage>
</organism>
<dbReference type="GO" id="GO:0043565">
    <property type="term" value="F:sequence-specific DNA binding"/>
    <property type="evidence" value="ECO:0007669"/>
    <property type="project" value="TreeGrafter"/>
</dbReference>
<sequence>MMKLWSSSANEFEAENGVGGHEANINNQVETTRRKKIRLSNEQVNALESSFQEEIQLEQELGTTVDERKNRVKLEPERKMKLSRELGLHPRQVAIWFQNRRARLKGKKIEQLYDVLKQDFETVSRENKNLKQEVLLRTNENTNFMHLYIT</sequence>
<dbReference type="PROSITE" id="PS00027">
    <property type="entry name" value="HOMEOBOX_1"/>
    <property type="match status" value="1"/>
</dbReference>
<evidence type="ECO:0000256" key="6">
    <source>
        <dbReference type="ARBA" id="ARBA00023242"/>
    </source>
</evidence>
<comment type="similarity">
    <text evidence="7 10">Belongs to the HD-ZIP homeobox family. Class I subfamily.</text>
</comment>
<dbReference type="GO" id="GO:0045893">
    <property type="term" value="P:positive regulation of DNA-templated transcription"/>
    <property type="evidence" value="ECO:0007669"/>
    <property type="project" value="TreeGrafter"/>
</dbReference>
<keyword evidence="3 8" id="KW-0238">DNA-binding</keyword>
<dbReference type="SUPFAM" id="SSF46689">
    <property type="entry name" value="Homeodomain-like"/>
    <property type="match status" value="1"/>
</dbReference>
<evidence type="ECO:0000259" key="11">
    <source>
        <dbReference type="PROSITE" id="PS50071"/>
    </source>
</evidence>
<dbReference type="SMART" id="SM00389">
    <property type="entry name" value="HOX"/>
    <property type="match status" value="1"/>
</dbReference>
<proteinExistence type="inferred from homology"/>
<evidence type="ECO:0000256" key="10">
    <source>
        <dbReference type="RuleBase" id="RU369038"/>
    </source>
</evidence>
<keyword evidence="5 10" id="KW-0804">Transcription</keyword>
<evidence type="ECO:0000313" key="13">
    <source>
        <dbReference type="Proteomes" id="UP001177140"/>
    </source>
</evidence>
<dbReference type="Proteomes" id="UP001177140">
    <property type="component" value="Unassembled WGS sequence"/>
</dbReference>
<evidence type="ECO:0000256" key="5">
    <source>
        <dbReference type="ARBA" id="ARBA00023163"/>
    </source>
</evidence>
<dbReference type="PRINTS" id="PR00031">
    <property type="entry name" value="HTHREPRESSR"/>
</dbReference>
<dbReference type="PANTHER" id="PTHR24326">
    <property type="entry name" value="HOMEOBOX-LEUCINE ZIPPER PROTEIN"/>
    <property type="match status" value="1"/>
</dbReference>
<comment type="subcellular location">
    <subcellularLocation>
        <location evidence="1 8 9">Nucleus</location>
    </subcellularLocation>
</comment>
<dbReference type="Gene3D" id="1.10.10.60">
    <property type="entry name" value="Homeodomain-like"/>
    <property type="match status" value="1"/>
</dbReference>
<evidence type="ECO:0000256" key="4">
    <source>
        <dbReference type="ARBA" id="ARBA00023155"/>
    </source>
</evidence>
<dbReference type="PROSITE" id="PS50071">
    <property type="entry name" value="HOMEOBOX_2"/>
    <property type="match status" value="1"/>
</dbReference>
<feature type="domain" description="Homeobox" evidence="11">
    <location>
        <begin position="30"/>
        <end position="107"/>
    </location>
</feature>
<dbReference type="EMBL" id="JAJJMA010346475">
    <property type="protein sequence ID" value="MCL7052134.1"/>
    <property type="molecule type" value="Genomic_DNA"/>
</dbReference>
<name>A0AA41W2T8_PAPNU</name>
<gene>
    <name evidence="12" type="ORF">MKW94_011824</name>
</gene>
<feature type="DNA-binding region" description="Homeobox" evidence="8">
    <location>
        <begin position="32"/>
        <end position="108"/>
    </location>
</feature>
<keyword evidence="6 8" id="KW-0539">Nucleus</keyword>
<dbReference type="PANTHER" id="PTHR24326:SF591">
    <property type="entry name" value="HOMEOBOX-LEUCINE ZIPPER PROTEIN ATHB-51-RELATED"/>
    <property type="match status" value="1"/>
</dbReference>
<comment type="caution">
    <text evidence="12">The sequence shown here is derived from an EMBL/GenBank/DDBJ whole genome shotgun (WGS) entry which is preliminary data.</text>
</comment>
<evidence type="ECO:0000256" key="9">
    <source>
        <dbReference type="RuleBase" id="RU000682"/>
    </source>
</evidence>
<dbReference type="InterPro" id="IPR017970">
    <property type="entry name" value="Homeobox_CS"/>
</dbReference>
<accession>A0AA41W2T8</accession>
<evidence type="ECO:0000256" key="1">
    <source>
        <dbReference type="ARBA" id="ARBA00004123"/>
    </source>
</evidence>
<dbReference type="InterPro" id="IPR000047">
    <property type="entry name" value="HTH_motif"/>
</dbReference>
<dbReference type="GO" id="GO:0005634">
    <property type="term" value="C:nucleus"/>
    <property type="evidence" value="ECO:0007669"/>
    <property type="project" value="UniProtKB-SubCell"/>
</dbReference>
<evidence type="ECO:0000313" key="12">
    <source>
        <dbReference type="EMBL" id="MCL7052134.1"/>
    </source>
</evidence>
<evidence type="ECO:0000256" key="3">
    <source>
        <dbReference type="ARBA" id="ARBA00023125"/>
    </source>
</evidence>
<dbReference type="InterPro" id="IPR009057">
    <property type="entry name" value="Homeodomain-like_sf"/>
</dbReference>
<dbReference type="CDD" id="cd00086">
    <property type="entry name" value="homeodomain"/>
    <property type="match status" value="1"/>
</dbReference>
<dbReference type="AlphaFoldDB" id="A0AA41W2T8"/>